<dbReference type="InterPro" id="IPR010614">
    <property type="entry name" value="RAD3-like_helicase_DEAD"/>
</dbReference>
<evidence type="ECO:0000256" key="5">
    <source>
        <dbReference type="ARBA" id="ARBA00022806"/>
    </source>
</evidence>
<evidence type="ECO:0000256" key="2">
    <source>
        <dbReference type="ARBA" id="ARBA00022723"/>
    </source>
</evidence>
<comment type="similarity">
    <text evidence="11">Belongs to the helicase family. DinG subfamily.</text>
</comment>
<dbReference type="EC" id="5.6.2.3" evidence="12"/>
<comment type="caution">
    <text evidence="15">The sequence shown here is derived from an EMBL/GenBank/DDBJ whole genome shotgun (WGS) entry which is preliminary data.</text>
</comment>
<keyword evidence="5 15" id="KW-0347">Helicase</keyword>
<dbReference type="EMBL" id="QEQK01000002">
    <property type="protein sequence ID" value="PWN57522.1"/>
    <property type="molecule type" value="Genomic_DNA"/>
</dbReference>
<organism evidence="15 16">
    <name type="scientific">Abyssibacter profundi</name>
    <dbReference type="NCBI Taxonomy" id="2182787"/>
    <lineage>
        <taxon>Bacteria</taxon>
        <taxon>Pseudomonadati</taxon>
        <taxon>Pseudomonadota</taxon>
        <taxon>Gammaproteobacteria</taxon>
        <taxon>Chromatiales</taxon>
        <taxon>Oceanococcaceae</taxon>
        <taxon>Abyssibacter</taxon>
    </lineage>
</organism>
<dbReference type="Gene3D" id="3.40.50.300">
    <property type="entry name" value="P-loop containing nucleotide triphosphate hydrolases"/>
    <property type="match status" value="2"/>
</dbReference>
<keyword evidence="3" id="KW-0547">Nucleotide-binding</keyword>
<evidence type="ECO:0000256" key="6">
    <source>
        <dbReference type="ARBA" id="ARBA00022840"/>
    </source>
</evidence>
<protein>
    <recommendedName>
        <fullName evidence="12">DNA 5'-3' helicase</fullName>
        <ecNumber evidence="12">5.6.2.3</ecNumber>
    </recommendedName>
</protein>
<dbReference type="SMART" id="SM00487">
    <property type="entry name" value="DEXDc"/>
    <property type="match status" value="1"/>
</dbReference>
<evidence type="ECO:0000256" key="9">
    <source>
        <dbReference type="ARBA" id="ARBA00023125"/>
    </source>
</evidence>
<evidence type="ECO:0000256" key="13">
    <source>
        <dbReference type="ARBA" id="ARBA00048954"/>
    </source>
</evidence>
<keyword evidence="9" id="KW-0238">DNA-binding</keyword>
<gene>
    <name evidence="15" type="ORF">DEH80_02660</name>
</gene>
<evidence type="ECO:0000256" key="8">
    <source>
        <dbReference type="ARBA" id="ARBA00023014"/>
    </source>
</evidence>
<dbReference type="InterPro" id="IPR045028">
    <property type="entry name" value="DinG/Rad3-like"/>
</dbReference>
<dbReference type="GO" id="GO:0016818">
    <property type="term" value="F:hydrolase activity, acting on acid anhydrides, in phosphorus-containing anhydrides"/>
    <property type="evidence" value="ECO:0007669"/>
    <property type="project" value="InterPro"/>
</dbReference>
<evidence type="ECO:0000256" key="11">
    <source>
        <dbReference type="ARBA" id="ARBA00038058"/>
    </source>
</evidence>
<dbReference type="PROSITE" id="PS51193">
    <property type="entry name" value="HELICASE_ATP_BIND_2"/>
    <property type="match status" value="1"/>
</dbReference>
<dbReference type="Pfam" id="PF06733">
    <property type="entry name" value="DEAD_2"/>
    <property type="match status" value="1"/>
</dbReference>
<dbReference type="SMART" id="SM00491">
    <property type="entry name" value="HELICc2"/>
    <property type="match status" value="1"/>
</dbReference>
<evidence type="ECO:0000256" key="1">
    <source>
        <dbReference type="ARBA" id="ARBA00001966"/>
    </source>
</evidence>
<dbReference type="Pfam" id="PF13307">
    <property type="entry name" value="Helicase_C_2"/>
    <property type="match status" value="1"/>
</dbReference>
<evidence type="ECO:0000313" key="15">
    <source>
        <dbReference type="EMBL" id="PWN57522.1"/>
    </source>
</evidence>
<keyword evidence="6" id="KW-0067">ATP-binding</keyword>
<dbReference type="InterPro" id="IPR014001">
    <property type="entry name" value="Helicase_ATP-bd"/>
</dbReference>
<dbReference type="GO" id="GO:0043139">
    <property type="term" value="F:5'-3' DNA helicase activity"/>
    <property type="evidence" value="ECO:0007669"/>
    <property type="project" value="UniProtKB-EC"/>
</dbReference>
<dbReference type="Proteomes" id="UP000251800">
    <property type="component" value="Unassembled WGS sequence"/>
</dbReference>
<dbReference type="InterPro" id="IPR027417">
    <property type="entry name" value="P-loop_NTPase"/>
</dbReference>
<dbReference type="Pfam" id="PF00270">
    <property type="entry name" value="DEAD"/>
    <property type="match status" value="1"/>
</dbReference>
<name>A0A363UQ02_9GAMM</name>
<keyword evidence="8" id="KW-0411">Iron-sulfur</keyword>
<evidence type="ECO:0000256" key="4">
    <source>
        <dbReference type="ARBA" id="ARBA00022801"/>
    </source>
</evidence>
<feature type="domain" description="Helicase ATP-binding" evidence="14">
    <location>
        <begin position="1"/>
        <end position="245"/>
    </location>
</feature>
<accession>A0A363UQ02</accession>
<dbReference type="OrthoDB" id="9805194at2"/>
<keyword evidence="7" id="KW-0408">Iron</keyword>
<reference evidence="15 16" key="1">
    <citation type="submission" date="2018-05" db="EMBL/GenBank/DDBJ databases">
        <title>Abyssibacter profundi OUC007T gen. nov., sp. nov, a marine bacterium isolated from seawater of the Mariana Trench.</title>
        <authorList>
            <person name="Zhou S."/>
        </authorList>
    </citation>
    <scope>NUCLEOTIDE SEQUENCE [LARGE SCALE GENOMIC DNA]</scope>
    <source>
        <strain evidence="15 16">OUC007</strain>
    </source>
</reference>
<evidence type="ECO:0000256" key="3">
    <source>
        <dbReference type="ARBA" id="ARBA00022741"/>
    </source>
</evidence>
<keyword evidence="4" id="KW-0378">Hydrolase</keyword>
<dbReference type="InterPro" id="IPR011545">
    <property type="entry name" value="DEAD/DEAH_box_helicase_dom"/>
</dbReference>
<evidence type="ECO:0000259" key="14">
    <source>
        <dbReference type="PROSITE" id="PS51193"/>
    </source>
</evidence>
<dbReference type="AlphaFoldDB" id="A0A363UQ02"/>
<evidence type="ECO:0000256" key="12">
    <source>
        <dbReference type="ARBA" id="ARBA00044969"/>
    </source>
</evidence>
<sequence>MAESVARAIETRVPLVVEAATGTGKTLAYLVPALLSGQRTLISTGTKALQDQLFERDLPAARDALALGGRIARLKGRSNYLCLYRMEQALDDGSLSAFVRRDVQRVRRWAGRTRDGDLAGVEGLNDDSPARVHVSSTADNCLGQRCPRYDDCWVMDARRKAQAADVVVVNHHLLFADLALKDTGFAELLPGADIVIVDEAHQIPDVAGQFFGYALSARQLRELVGDAQREAEEVGAGATDFIDALHALSDQVDQLYRELPRIGGRQAWDAVFDGVAAQTALRELDEALVAVQSQLRLVEEASDGLTTCAQRCDVLVTRLHAISGDQEPDHVRWAEVSRSNFALRCTPLVIADRFQASREREPAAWVFSSATLAVDGRFDHFKREIGADTAAEAAFDSPFDFAKQARLYLPAMPDPRSPDYRAAVADAAVELIEASAGGAFLLCTSHAAVREYGEWLAQRSNLTVLQQGQGPKNRLLEQFRDDGNAVLVGTQSFWEGVDVPGRALRLVMIDRLPFMSPSDPLLKARVEWLKSQGLEPFRDYQIPHAAMTLKQGAGRLIRGASDRGVLVIFDARIHRTGYGRSFLNSLPPFPVERERAPILAFLREVSA</sequence>
<comment type="cofactor">
    <cofactor evidence="1">
        <name>[4Fe-4S] cluster</name>
        <dbReference type="ChEBI" id="CHEBI:49883"/>
    </cofactor>
</comment>
<dbReference type="PANTHER" id="PTHR11472:SF34">
    <property type="entry name" value="REGULATOR OF TELOMERE ELONGATION HELICASE 1"/>
    <property type="match status" value="1"/>
</dbReference>
<keyword evidence="16" id="KW-1185">Reference proteome</keyword>
<evidence type="ECO:0000256" key="10">
    <source>
        <dbReference type="ARBA" id="ARBA00023235"/>
    </source>
</evidence>
<dbReference type="GO" id="GO:0051536">
    <property type="term" value="F:iron-sulfur cluster binding"/>
    <property type="evidence" value="ECO:0007669"/>
    <property type="project" value="UniProtKB-KW"/>
</dbReference>
<keyword evidence="2" id="KW-0479">Metal-binding</keyword>
<dbReference type="InterPro" id="IPR014013">
    <property type="entry name" value="Helic_SF1/SF2_ATP-bd_DinG/Rad3"/>
</dbReference>
<comment type="catalytic activity">
    <reaction evidence="13">
        <text>ATP + H2O = ADP + phosphate + H(+)</text>
        <dbReference type="Rhea" id="RHEA:13065"/>
        <dbReference type="ChEBI" id="CHEBI:15377"/>
        <dbReference type="ChEBI" id="CHEBI:15378"/>
        <dbReference type="ChEBI" id="CHEBI:30616"/>
        <dbReference type="ChEBI" id="CHEBI:43474"/>
        <dbReference type="ChEBI" id="CHEBI:456216"/>
        <dbReference type="EC" id="5.6.2.3"/>
    </reaction>
</comment>
<evidence type="ECO:0000256" key="7">
    <source>
        <dbReference type="ARBA" id="ARBA00023004"/>
    </source>
</evidence>
<keyword evidence="10" id="KW-0413">Isomerase</keyword>
<dbReference type="GO" id="GO:0005524">
    <property type="term" value="F:ATP binding"/>
    <property type="evidence" value="ECO:0007669"/>
    <property type="project" value="UniProtKB-KW"/>
</dbReference>
<evidence type="ECO:0000313" key="16">
    <source>
        <dbReference type="Proteomes" id="UP000251800"/>
    </source>
</evidence>
<dbReference type="GO" id="GO:0006281">
    <property type="term" value="P:DNA repair"/>
    <property type="evidence" value="ECO:0007669"/>
    <property type="project" value="TreeGrafter"/>
</dbReference>
<dbReference type="PANTHER" id="PTHR11472">
    <property type="entry name" value="DNA REPAIR DEAD HELICASE RAD3/XP-D SUBFAMILY MEMBER"/>
    <property type="match status" value="1"/>
</dbReference>
<dbReference type="SUPFAM" id="SSF52540">
    <property type="entry name" value="P-loop containing nucleoside triphosphate hydrolases"/>
    <property type="match status" value="1"/>
</dbReference>
<dbReference type="InterPro" id="IPR006555">
    <property type="entry name" value="ATP-dep_Helicase_C"/>
</dbReference>
<dbReference type="GO" id="GO:0003677">
    <property type="term" value="F:DNA binding"/>
    <property type="evidence" value="ECO:0007669"/>
    <property type="project" value="UniProtKB-KW"/>
</dbReference>
<proteinExistence type="inferred from homology"/>
<dbReference type="GO" id="GO:0046872">
    <property type="term" value="F:metal ion binding"/>
    <property type="evidence" value="ECO:0007669"/>
    <property type="project" value="UniProtKB-KW"/>
</dbReference>